<sequence>MTEGDRVWVDFTQDEALVLLEWLSALIEGNELPTPEFQVVGGLEAMLERQVDVVTSPKYEQELADARMRLRAIREPDGDDVAP</sequence>
<name>A0A2M9CM11_9MICO</name>
<accession>A0A2M9CM11</accession>
<reference evidence="1 2" key="1">
    <citation type="submission" date="2017-11" db="EMBL/GenBank/DDBJ databases">
        <title>Genomic Encyclopedia of Archaeal and Bacterial Type Strains, Phase II (KMG-II): From Individual Species to Whole Genera.</title>
        <authorList>
            <person name="Goeker M."/>
        </authorList>
    </citation>
    <scope>NUCLEOTIDE SEQUENCE [LARGE SCALE GENOMIC DNA]</scope>
    <source>
        <strain evidence="1 2">DSM 27393</strain>
    </source>
</reference>
<dbReference type="AlphaFoldDB" id="A0A2M9CM11"/>
<dbReference type="OrthoDB" id="2989479at2"/>
<gene>
    <name evidence="1" type="ORF">CLV46_2520</name>
</gene>
<evidence type="ECO:0000313" key="1">
    <source>
        <dbReference type="EMBL" id="PJJ72941.1"/>
    </source>
</evidence>
<keyword evidence="2" id="KW-1185">Reference proteome</keyword>
<dbReference type="RefSeq" id="WP_100365079.1">
    <property type="nucleotide sequence ID" value="NZ_PGFF01000001.1"/>
</dbReference>
<dbReference type="EMBL" id="PGFF01000001">
    <property type="protein sequence ID" value="PJJ72941.1"/>
    <property type="molecule type" value="Genomic_DNA"/>
</dbReference>
<proteinExistence type="predicted"/>
<protein>
    <submittedName>
        <fullName evidence="1">Uncharacterized protein</fullName>
    </submittedName>
</protein>
<comment type="caution">
    <text evidence="1">The sequence shown here is derived from an EMBL/GenBank/DDBJ whole genome shotgun (WGS) entry which is preliminary data.</text>
</comment>
<organism evidence="1 2">
    <name type="scientific">Diaminobutyricimonas aerilata</name>
    <dbReference type="NCBI Taxonomy" id="1162967"/>
    <lineage>
        <taxon>Bacteria</taxon>
        <taxon>Bacillati</taxon>
        <taxon>Actinomycetota</taxon>
        <taxon>Actinomycetes</taxon>
        <taxon>Micrococcales</taxon>
        <taxon>Microbacteriaceae</taxon>
        <taxon>Diaminobutyricimonas</taxon>
    </lineage>
</organism>
<dbReference type="Proteomes" id="UP000228758">
    <property type="component" value="Unassembled WGS sequence"/>
</dbReference>
<evidence type="ECO:0000313" key="2">
    <source>
        <dbReference type="Proteomes" id="UP000228758"/>
    </source>
</evidence>